<dbReference type="Proteomes" id="UP000015453">
    <property type="component" value="Unassembled WGS sequence"/>
</dbReference>
<name>S8DVY2_9LAMI</name>
<keyword evidence="7" id="KW-1185">Reference proteome</keyword>
<dbReference type="Pfam" id="PF20430">
    <property type="entry name" value="Eplus_motif"/>
    <property type="match status" value="1"/>
</dbReference>
<evidence type="ECO:0000256" key="4">
    <source>
        <dbReference type="SAM" id="Phobius"/>
    </source>
</evidence>
<feature type="transmembrane region" description="Helical" evidence="4">
    <location>
        <begin position="156"/>
        <end position="176"/>
    </location>
</feature>
<dbReference type="InterPro" id="IPR032867">
    <property type="entry name" value="DYW_dom"/>
</dbReference>
<feature type="repeat" description="PPR" evidence="3">
    <location>
        <begin position="225"/>
        <end position="259"/>
    </location>
</feature>
<dbReference type="InterPro" id="IPR011990">
    <property type="entry name" value="TPR-like_helical_dom_sf"/>
</dbReference>
<dbReference type="GO" id="GO:0009451">
    <property type="term" value="P:RNA modification"/>
    <property type="evidence" value="ECO:0007669"/>
    <property type="project" value="InterPro"/>
</dbReference>
<dbReference type="OrthoDB" id="1487578at2759"/>
<dbReference type="FunFam" id="1.25.40.10:FF:000090">
    <property type="entry name" value="Pentatricopeptide repeat-containing protein, chloroplastic"/>
    <property type="match status" value="1"/>
</dbReference>
<evidence type="ECO:0000256" key="1">
    <source>
        <dbReference type="ARBA" id="ARBA00006643"/>
    </source>
</evidence>
<comment type="similarity">
    <text evidence="1">Belongs to the PPR family. PCMP-H subfamily.</text>
</comment>
<evidence type="ECO:0000256" key="3">
    <source>
        <dbReference type="PROSITE-ProRule" id="PRU00708"/>
    </source>
</evidence>
<feature type="repeat" description="PPR" evidence="3">
    <location>
        <begin position="326"/>
        <end position="360"/>
    </location>
</feature>
<dbReference type="InterPro" id="IPR002885">
    <property type="entry name" value="PPR_rpt"/>
</dbReference>
<dbReference type="EMBL" id="AUSU01005046">
    <property type="protein sequence ID" value="EPS64087.1"/>
    <property type="molecule type" value="Genomic_DNA"/>
</dbReference>
<dbReference type="Pfam" id="PF13041">
    <property type="entry name" value="PPR_2"/>
    <property type="match status" value="2"/>
</dbReference>
<proteinExistence type="inferred from homology"/>
<dbReference type="InterPro" id="IPR046849">
    <property type="entry name" value="E2_motif"/>
</dbReference>
<dbReference type="GO" id="GO:0008270">
    <property type="term" value="F:zinc ion binding"/>
    <property type="evidence" value="ECO:0007669"/>
    <property type="project" value="InterPro"/>
</dbReference>
<reference evidence="6 7" key="1">
    <citation type="journal article" date="2013" name="BMC Genomics">
        <title>The miniature genome of a carnivorous plant Genlisea aurea contains a low number of genes and short non-coding sequences.</title>
        <authorList>
            <person name="Leushkin E.V."/>
            <person name="Sutormin R.A."/>
            <person name="Nabieva E.R."/>
            <person name="Penin A.A."/>
            <person name="Kondrashov A.S."/>
            <person name="Logacheva M.D."/>
        </authorList>
    </citation>
    <scope>NUCLEOTIDE SEQUENCE [LARGE SCALE GENOMIC DNA]</scope>
</reference>
<dbReference type="FunFam" id="1.25.40.10:FF:000682">
    <property type="entry name" value="Pentatricopeptide repeat-containing protein At3g16610"/>
    <property type="match status" value="1"/>
</dbReference>
<gene>
    <name evidence="6" type="ORF">M569_10688</name>
</gene>
<comment type="caution">
    <text evidence="6">The sequence shown here is derived from an EMBL/GenBank/DDBJ whole genome shotgun (WGS) entry which is preliminary data.</text>
</comment>
<dbReference type="Gene3D" id="1.25.40.10">
    <property type="entry name" value="Tetratricopeptide repeat domain"/>
    <property type="match status" value="4"/>
</dbReference>
<feature type="repeat" description="PPR" evidence="3">
    <location>
        <begin position="295"/>
        <end position="325"/>
    </location>
</feature>
<dbReference type="Pfam" id="PF14432">
    <property type="entry name" value="DYW_deaminase"/>
    <property type="match status" value="1"/>
</dbReference>
<dbReference type="PROSITE" id="PS51375">
    <property type="entry name" value="PPR"/>
    <property type="match status" value="3"/>
</dbReference>
<keyword evidence="2" id="KW-0677">Repeat</keyword>
<keyword evidence="4" id="KW-1133">Transmembrane helix</keyword>
<protein>
    <recommendedName>
        <fullName evidence="5">DYW domain-containing protein</fullName>
    </recommendedName>
</protein>
<dbReference type="InterPro" id="IPR046960">
    <property type="entry name" value="PPR_At4g14850-like_plant"/>
</dbReference>
<dbReference type="PANTHER" id="PTHR47926:SF503">
    <property type="entry name" value="PENTATRICOPEPTIDE REPEAT-CONTAINING PROTEIN"/>
    <property type="match status" value="1"/>
</dbReference>
<dbReference type="GO" id="GO:0003723">
    <property type="term" value="F:RNA binding"/>
    <property type="evidence" value="ECO:0007669"/>
    <property type="project" value="InterPro"/>
</dbReference>
<dbReference type="AlphaFoldDB" id="S8DVY2"/>
<evidence type="ECO:0000256" key="2">
    <source>
        <dbReference type="ARBA" id="ARBA00022737"/>
    </source>
</evidence>
<accession>S8DVY2</accession>
<dbReference type="Pfam" id="PF01535">
    <property type="entry name" value="PPR"/>
    <property type="match status" value="2"/>
</dbReference>
<dbReference type="Pfam" id="PF20431">
    <property type="entry name" value="E_motif"/>
    <property type="match status" value="1"/>
</dbReference>
<feature type="domain" description="DYW" evidence="5">
    <location>
        <begin position="552"/>
        <end position="628"/>
    </location>
</feature>
<dbReference type="SUPFAM" id="SSF48452">
    <property type="entry name" value="TPR-like"/>
    <property type="match status" value="1"/>
</dbReference>
<sequence length="628" mass="69780">MTRQNLPIRTVAIASDSGVSGGQKWNTKLRELSKQGRCAQALILYREMLRSAAAPNAFTFPFVLKSSSALEIPISGKSIHCHVVKSGCRSEPFVQTALISMYCRFRSTADAQKLFDEIPKSSRPTVCYNAFISGLVHRKKLIEALVLLREMMFNRVGINGVTILGLIVGCVLPSHLTLGMSLHSLIQTHGLITDSAVGNSLCSMYLRCGSLDSARKMFDEMPLKNLITWNAMITGYSQNGLGKEALELYRKMRSSCFAPDEVTLVGVLSSCANLGAQRIGREIEDEIENLGFGSNPFLKNSLISMYSRCGDLERARAVFDSMPEKNLVSWTAMITGYGIHGRGETAAELFDDMVAAKIEPDGAAFVSVLAACSHAGLTRKGLDYFDSMERTYRLKPALEHYACVVDLLGRAGRLSDASRLIESMPIQADGPVWGALLGACKIHKNVSLAEQAFKKVVQLEPRNIGYYVLLSNLYSETGDKDGVLRIRVMLRKQGLKKDAGYSYVELGRKIHLFVAGDRAHPMAKEIYATLQKLETLRAEYRNDDEGKGNENQDRAVHSEKLAIAFAVMKTEPEVKNSDILVIKNLRICGDCHAFVKEVSRFIERRFVVRDSTRFHHFRHGSCSCNDYW</sequence>
<organism evidence="6 7">
    <name type="scientific">Genlisea aurea</name>
    <dbReference type="NCBI Taxonomy" id="192259"/>
    <lineage>
        <taxon>Eukaryota</taxon>
        <taxon>Viridiplantae</taxon>
        <taxon>Streptophyta</taxon>
        <taxon>Embryophyta</taxon>
        <taxon>Tracheophyta</taxon>
        <taxon>Spermatophyta</taxon>
        <taxon>Magnoliopsida</taxon>
        <taxon>eudicotyledons</taxon>
        <taxon>Gunneridae</taxon>
        <taxon>Pentapetalae</taxon>
        <taxon>asterids</taxon>
        <taxon>lamiids</taxon>
        <taxon>Lamiales</taxon>
        <taxon>Lentibulariaceae</taxon>
        <taxon>Genlisea</taxon>
    </lineage>
</organism>
<evidence type="ECO:0000313" key="7">
    <source>
        <dbReference type="Proteomes" id="UP000015453"/>
    </source>
</evidence>
<dbReference type="NCBIfam" id="TIGR00756">
    <property type="entry name" value="PPR"/>
    <property type="match status" value="4"/>
</dbReference>
<dbReference type="PANTHER" id="PTHR47926">
    <property type="entry name" value="PENTATRICOPEPTIDE REPEAT-CONTAINING PROTEIN"/>
    <property type="match status" value="1"/>
</dbReference>
<keyword evidence="4" id="KW-0472">Membrane</keyword>
<dbReference type="InterPro" id="IPR046848">
    <property type="entry name" value="E_motif"/>
</dbReference>
<evidence type="ECO:0000313" key="6">
    <source>
        <dbReference type="EMBL" id="EPS64087.1"/>
    </source>
</evidence>
<keyword evidence="4" id="KW-0812">Transmembrane</keyword>
<evidence type="ECO:0000259" key="5">
    <source>
        <dbReference type="Pfam" id="PF14432"/>
    </source>
</evidence>
<dbReference type="FunFam" id="1.25.40.10:FF:000450">
    <property type="entry name" value="Putative pentatricopeptide repeat-containing protein"/>
    <property type="match status" value="1"/>
</dbReference>